<reference evidence="6 7" key="1">
    <citation type="submission" date="2015-09" db="EMBL/GenBank/DDBJ databases">
        <title>Identification and resolution of microdiversity through metagenomic sequencing of parallel consortia.</title>
        <authorList>
            <person name="Nelson W.C."/>
            <person name="Romine M.F."/>
            <person name="Lindemann S.R."/>
        </authorList>
    </citation>
    <scope>NUCLEOTIDE SEQUENCE [LARGE SCALE GENOMIC DNA]</scope>
    <source>
        <strain evidence="6">HL-55</strain>
    </source>
</reference>
<dbReference type="InterPro" id="IPR010985">
    <property type="entry name" value="Ribbon_hlx_hlx"/>
</dbReference>
<feature type="compositionally biased region" description="Basic residues" evidence="5">
    <location>
        <begin position="75"/>
        <end position="84"/>
    </location>
</feature>
<keyword evidence="3" id="KW-1277">Toxin-antitoxin system</keyword>
<name>A0A0P8B448_9GAMM</name>
<evidence type="ECO:0000256" key="1">
    <source>
        <dbReference type="ARBA" id="ARBA00008580"/>
    </source>
</evidence>
<accession>A0A0P8B448</accession>
<gene>
    <name evidence="6" type="ORF">HLUCCX14_11325</name>
</gene>
<dbReference type="InterPro" id="IPR022789">
    <property type="entry name" value="ParD"/>
</dbReference>
<comment type="caution">
    <text evidence="6">The sequence shown here is derived from an EMBL/GenBank/DDBJ whole genome shotgun (WGS) entry which is preliminary data.</text>
</comment>
<dbReference type="InterPro" id="IPR038296">
    <property type="entry name" value="ParD_sf"/>
</dbReference>
<dbReference type="STRING" id="1305731.GCA_000934705_00977"/>
<feature type="region of interest" description="Disordered" evidence="5">
    <location>
        <begin position="55"/>
        <end position="84"/>
    </location>
</feature>
<dbReference type="GO" id="GO:0006355">
    <property type="term" value="P:regulation of DNA-templated transcription"/>
    <property type="evidence" value="ECO:0007669"/>
    <property type="project" value="InterPro"/>
</dbReference>
<comment type="function">
    <text evidence="4">Antitoxin component of a type II toxin-antitoxin (TA) system. Neutralizes the effect of toxin ParE.</text>
</comment>
<evidence type="ECO:0000256" key="4">
    <source>
        <dbReference type="ARBA" id="ARBA00037106"/>
    </source>
</evidence>
<proteinExistence type="inferred from homology"/>
<protein>
    <recommendedName>
        <fullName evidence="2">Antitoxin ParD</fullName>
    </recommendedName>
</protein>
<comment type="similarity">
    <text evidence="1">Belongs to the ParD antitoxin family.</text>
</comment>
<dbReference type="AlphaFoldDB" id="A0A0P8B448"/>
<evidence type="ECO:0000256" key="3">
    <source>
        <dbReference type="ARBA" id="ARBA00022649"/>
    </source>
</evidence>
<dbReference type="SUPFAM" id="SSF47598">
    <property type="entry name" value="Ribbon-helix-helix"/>
    <property type="match status" value="1"/>
</dbReference>
<evidence type="ECO:0000313" key="7">
    <source>
        <dbReference type="Proteomes" id="UP000050416"/>
    </source>
</evidence>
<dbReference type="PANTHER" id="PTHR36582:SF2">
    <property type="entry name" value="ANTITOXIN PARD"/>
    <property type="match status" value="1"/>
</dbReference>
<evidence type="ECO:0000313" key="6">
    <source>
        <dbReference type="EMBL" id="KPQ28383.1"/>
    </source>
</evidence>
<dbReference type="EMBL" id="LJZQ01000016">
    <property type="protein sequence ID" value="KPQ28383.1"/>
    <property type="molecule type" value="Genomic_DNA"/>
</dbReference>
<dbReference type="PANTHER" id="PTHR36582">
    <property type="entry name" value="ANTITOXIN PARD"/>
    <property type="match status" value="1"/>
</dbReference>
<dbReference type="Proteomes" id="UP000050416">
    <property type="component" value="Unassembled WGS sequence"/>
</dbReference>
<organism evidence="6 7">
    <name type="scientific">Marinobacter excellens HL-55</name>
    <dbReference type="NCBI Taxonomy" id="1305731"/>
    <lineage>
        <taxon>Bacteria</taxon>
        <taxon>Pseudomonadati</taxon>
        <taxon>Pseudomonadota</taxon>
        <taxon>Gammaproteobacteria</taxon>
        <taxon>Pseudomonadales</taxon>
        <taxon>Marinobacteraceae</taxon>
        <taxon>Marinobacter</taxon>
    </lineage>
</organism>
<sequence>MSMHRKTITLTEQQNDWVKGQIESGHFGNDSEYIRDLIRRDQQAKERLATLRQELAEGESSGKPKPLDIAAIKATGRKRMKAAN</sequence>
<dbReference type="PATRIC" id="fig|1305731.5.peg.715"/>
<evidence type="ECO:0000256" key="5">
    <source>
        <dbReference type="SAM" id="MobiDB-lite"/>
    </source>
</evidence>
<dbReference type="OrthoDB" id="9811310at2"/>
<dbReference type="Gene3D" id="6.10.10.120">
    <property type="entry name" value="Antitoxin ParD1-like"/>
    <property type="match status" value="1"/>
</dbReference>
<evidence type="ECO:0000256" key="2">
    <source>
        <dbReference type="ARBA" id="ARBA00017940"/>
    </source>
</evidence>
<dbReference type="Pfam" id="PF03693">
    <property type="entry name" value="ParD_antitoxin"/>
    <property type="match status" value="1"/>
</dbReference>
<dbReference type="NCBIfam" id="TIGR02606">
    <property type="entry name" value="antidote_CC2985"/>
    <property type="match status" value="1"/>
</dbReference>